<keyword evidence="4" id="KW-1185">Reference proteome</keyword>
<keyword evidence="1" id="KW-0812">Transmembrane</keyword>
<proteinExistence type="predicted"/>
<dbReference type="InterPro" id="IPR016181">
    <property type="entry name" value="Acyl_CoA_acyltransferase"/>
</dbReference>
<dbReference type="AlphaFoldDB" id="A0A9P5LEQ8"/>
<evidence type="ECO:0000259" key="2">
    <source>
        <dbReference type="PROSITE" id="PS51186"/>
    </source>
</evidence>
<evidence type="ECO:0000313" key="4">
    <source>
        <dbReference type="Proteomes" id="UP000722485"/>
    </source>
</evidence>
<feature type="transmembrane region" description="Helical" evidence="1">
    <location>
        <begin position="133"/>
        <end position="153"/>
    </location>
</feature>
<dbReference type="OrthoDB" id="5343688at2759"/>
<dbReference type="Proteomes" id="UP000722485">
    <property type="component" value="Unassembled WGS sequence"/>
</dbReference>
<comment type="caution">
    <text evidence="3">The sequence shown here is derived from an EMBL/GenBank/DDBJ whole genome shotgun (WGS) entry which is preliminary data.</text>
</comment>
<dbReference type="Gene3D" id="3.40.630.30">
    <property type="match status" value="1"/>
</dbReference>
<accession>A0A9P5LEQ8</accession>
<dbReference type="GO" id="GO:0016747">
    <property type="term" value="F:acyltransferase activity, transferring groups other than amino-acyl groups"/>
    <property type="evidence" value="ECO:0007669"/>
    <property type="project" value="InterPro"/>
</dbReference>
<reference evidence="3" key="1">
    <citation type="submission" date="2020-03" db="EMBL/GenBank/DDBJ databases">
        <title>Draft Genome Sequence of Cylindrodendrum hubeiense.</title>
        <authorList>
            <person name="Buettner E."/>
            <person name="Kellner H."/>
        </authorList>
    </citation>
    <scope>NUCLEOTIDE SEQUENCE</scope>
    <source>
        <strain evidence="3">IHI 201604</strain>
    </source>
</reference>
<dbReference type="SUPFAM" id="SSF55729">
    <property type="entry name" value="Acyl-CoA N-acyltransferases (Nat)"/>
    <property type="match status" value="1"/>
</dbReference>
<gene>
    <name evidence="3" type="ORF">G7Z17_g8042</name>
</gene>
<dbReference type="EMBL" id="JAANBB010000192">
    <property type="protein sequence ID" value="KAF7546981.1"/>
    <property type="molecule type" value="Genomic_DNA"/>
</dbReference>
<evidence type="ECO:0000256" key="1">
    <source>
        <dbReference type="SAM" id="Phobius"/>
    </source>
</evidence>
<keyword evidence="1" id="KW-1133">Transmembrane helix</keyword>
<keyword evidence="1" id="KW-0472">Membrane</keyword>
<name>A0A9P5LEQ8_9HYPO</name>
<feature type="transmembrane region" description="Helical" evidence="1">
    <location>
        <begin position="165"/>
        <end position="185"/>
    </location>
</feature>
<dbReference type="PROSITE" id="PS51186">
    <property type="entry name" value="GNAT"/>
    <property type="match status" value="1"/>
</dbReference>
<protein>
    <recommendedName>
        <fullName evidence="2">N-acetyltransferase domain-containing protein</fullName>
    </recommendedName>
</protein>
<evidence type="ECO:0000313" key="3">
    <source>
        <dbReference type="EMBL" id="KAF7546981.1"/>
    </source>
</evidence>
<feature type="domain" description="N-acetyltransferase" evidence="2">
    <location>
        <begin position="167"/>
        <end position="335"/>
    </location>
</feature>
<dbReference type="InterPro" id="IPR000182">
    <property type="entry name" value="GNAT_dom"/>
</dbReference>
<organism evidence="3 4">
    <name type="scientific">Cylindrodendrum hubeiense</name>
    <dbReference type="NCBI Taxonomy" id="595255"/>
    <lineage>
        <taxon>Eukaryota</taxon>
        <taxon>Fungi</taxon>
        <taxon>Dikarya</taxon>
        <taxon>Ascomycota</taxon>
        <taxon>Pezizomycotina</taxon>
        <taxon>Sordariomycetes</taxon>
        <taxon>Hypocreomycetidae</taxon>
        <taxon>Hypocreales</taxon>
        <taxon>Nectriaceae</taxon>
        <taxon>Cylindrodendrum</taxon>
    </lineage>
</organism>
<sequence length="335" mass="36668">MEAPHHMAIRELDLSAYHPNPLVDRVNAMPGLKTSAAFFTFLRANLVLHSAMSSATSTPRLGPSSPFASIIAPSPSPFSASATVSAEQLFDLDDDNNDIPPLSLEILESRRDKVDGLRLVADSIAQMRQRASVALVFHPLCLAGLSAALATVYQLGFVSTLDMGVSMTVSCGVVMSYLMGIRYLAGGYISLAERLRWGWLRADDGEEDTLLAARYNDEIIGSLVLRLEPNPAALNSPKRKYRSVALRGGKGVIRAWTTSLRYRGKGVGKDLLYEAVRITKERCGRDAEVGFAQEHANSAMLLPGIFNAPFRRDEVLATKALEEVLVDYEMAKKRR</sequence>
<dbReference type="Pfam" id="PF00583">
    <property type="entry name" value="Acetyltransf_1"/>
    <property type="match status" value="1"/>
</dbReference>